<comment type="caution">
    <text evidence="1">The sequence shown here is derived from an EMBL/GenBank/DDBJ whole genome shotgun (WGS) entry which is preliminary data.</text>
</comment>
<reference evidence="1 2" key="1">
    <citation type="submission" date="2013-09" db="EMBL/GenBank/DDBJ databases">
        <title>Corchorus capsularis genome sequencing.</title>
        <authorList>
            <person name="Alam M."/>
            <person name="Haque M.S."/>
            <person name="Islam M.S."/>
            <person name="Emdad E.M."/>
            <person name="Islam M.M."/>
            <person name="Ahmed B."/>
            <person name="Halim A."/>
            <person name="Hossen Q.M.M."/>
            <person name="Hossain M.Z."/>
            <person name="Ahmed R."/>
            <person name="Khan M.M."/>
            <person name="Islam R."/>
            <person name="Rashid M.M."/>
            <person name="Khan S.A."/>
            <person name="Rahman M.S."/>
            <person name="Alam M."/>
        </authorList>
    </citation>
    <scope>NUCLEOTIDE SEQUENCE [LARGE SCALE GENOMIC DNA]</scope>
    <source>
        <strain evidence="2">cv. CVL-1</strain>
        <tissue evidence="1">Whole seedling</tissue>
    </source>
</reference>
<protein>
    <submittedName>
        <fullName evidence="1">Uncharacterized protein</fullName>
    </submittedName>
</protein>
<gene>
    <name evidence="1" type="ORF">CCACVL1_12395</name>
</gene>
<organism evidence="1 2">
    <name type="scientific">Corchorus capsularis</name>
    <name type="common">Jute</name>
    <dbReference type="NCBI Taxonomy" id="210143"/>
    <lineage>
        <taxon>Eukaryota</taxon>
        <taxon>Viridiplantae</taxon>
        <taxon>Streptophyta</taxon>
        <taxon>Embryophyta</taxon>
        <taxon>Tracheophyta</taxon>
        <taxon>Spermatophyta</taxon>
        <taxon>Magnoliopsida</taxon>
        <taxon>eudicotyledons</taxon>
        <taxon>Gunneridae</taxon>
        <taxon>Pentapetalae</taxon>
        <taxon>rosids</taxon>
        <taxon>malvids</taxon>
        <taxon>Malvales</taxon>
        <taxon>Malvaceae</taxon>
        <taxon>Grewioideae</taxon>
        <taxon>Apeibeae</taxon>
        <taxon>Corchorus</taxon>
    </lineage>
</organism>
<dbReference type="Proteomes" id="UP000188268">
    <property type="component" value="Unassembled WGS sequence"/>
</dbReference>
<sequence>MGAAAECLFTGGRVVETLITCEDPLRRRQSGSS</sequence>
<proteinExistence type="predicted"/>
<dbReference type="AlphaFoldDB" id="A0A1R3IFY7"/>
<dbReference type="EMBL" id="AWWV01010144">
    <property type="protein sequence ID" value="OMO81465.1"/>
    <property type="molecule type" value="Genomic_DNA"/>
</dbReference>
<dbReference type="Gramene" id="OMO81465">
    <property type="protein sequence ID" value="OMO81465"/>
    <property type="gene ID" value="CCACVL1_12395"/>
</dbReference>
<name>A0A1R3IFY7_COCAP</name>
<keyword evidence="2" id="KW-1185">Reference proteome</keyword>
<evidence type="ECO:0000313" key="1">
    <source>
        <dbReference type="EMBL" id="OMO81465.1"/>
    </source>
</evidence>
<accession>A0A1R3IFY7</accession>
<evidence type="ECO:0000313" key="2">
    <source>
        <dbReference type="Proteomes" id="UP000188268"/>
    </source>
</evidence>